<gene>
    <name evidence="1" type="primary">PLA2G6</name>
</gene>
<sequence length="102" mass="11114">MQFLGRLVNTLSTVTNLFSNPFRVKEVAVADYASSGRVREEGQLILFQNAPSRTWDCVLVNSRNSQSGFRPLGSSPCVLGPTRLYLVLLIPSSPQSSPVTAT</sequence>
<reference evidence="1" key="1">
    <citation type="submission" date="2025-08" db="UniProtKB">
        <authorList>
            <consortium name="Ensembl"/>
        </authorList>
    </citation>
    <scope>IDENTIFICATION</scope>
</reference>
<name>A0A2K6UUR7_SAIBB</name>
<evidence type="ECO:0000313" key="1">
    <source>
        <dbReference type="Ensembl" id="ENSSBOP00000035582.1"/>
    </source>
</evidence>
<dbReference type="AlphaFoldDB" id="A0A2K6UUR7"/>
<protein>
    <submittedName>
        <fullName evidence="1">Phospholipase A2 group VI</fullName>
    </submittedName>
</protein>
<dbReference type="Proteomes" id="UP000233220">
    <property type="component" value="Unplaced"/>
</dbReference>
<reference evidence="1" key="2">
    <citation type="submission" date="2025-09" db="UniProtKB">
        <authorList>
            <consortium name="Ensembl"/>
        </authorList>
    </citation>
    <scope>IDENTIFICATION</scope>
</reference>
<keyword evidence="2" id="KW-1185">Reference proteome</keyword>
<dbReference type="Ensembl" id="ENSSBOT00000052513.1">
    <property type="protein sequence ID" value="ENSSBOP00000035582.1"/>
    <property type="gene ID" value="ENSSBOG00000033885.1"/>
</dbReference>
<accession>A0A2K6UUR7</accession>
<organism evidence="1 2">
    <name type="scientific">Saimiri boliviensis boliviensis</name>
    <name type="common">Bolivian squirrel monkey</name>
    <dbReference type="NCBI Taxonomy" id="39432"/>
    <lineage>
        <taxon>Eukaryota</taxon>
        <taxon>Metazoa</taxon>
        <taxon>Chordata</taxon>
        <taxon>Craniata</taxon>
        <taxon>Vertebrata</taxon>
        <taxon>Euteleostomi</taxon>
        <taxon>Mammalia</taxon>
        <taxon>Eutheria</taxon>
        <taxon>Euarchontoglires</taxon>
        <taxon>Primates</taxon>
        <taxon>Haplorrhini</taxon>
        <taxon>Platyrrhini</taxon>
        <taxon>Cebidae</taxon>
        <taxon>Saimiriinae</taxon>
        <taxon>Saimiri</taxon>
    </lineage>
</organism>
<evidence type="ECO:0000313" key="2">
    <source>
        <dbReference type="Proteomes" id="UP000233220"/>
    </source>
</evidence>
<proteinExistence type="predicted"/>
<dbReference type="GeneTree" id="ENSGT00940000158756"/>